<dbReference type="EMBL" id="ABOSXX010000044">
    <property type="protein sequence ID" value="ELV3682457.1"/>
    <property type="molecule type" value="Genomic_DNA"/>
</dbReference>
<dbReference type="RefSeq" id="WP_007372340.1">
    <property type="nucleotide sequence ID" value="NZ_AP026941.1"/>
</dbReference>
<evidence type="ECO:0000313" key="10">
    <source>
        <dbReference type="Proteomes" id="UP000215827"/>
    </source>
</evidence>
<keyword evidence="7" id="KW-0614">Plasmid</keyword>
<gene>
    <name evidence="5" type="ORF">AN672_27830</name>
    <name evidence="6" type="ORF">B9P89_18135</name>
    <name evidence="8" type="ORF">HV178_24720</name>
    <name evidence="7" type="ORF">HV183_24155</name>
    <name evidence="1" type="ORF">KY227_001978</name>
    <name evidence="3" type="ORF">P7U51_005487</name>
    <name evidence="4" type="ORF">PQQ21_005024</name>
    <name evidence="2" type="ORF">SGX49_004960</name>
</gene>
<evidence type="ECO:0000313" key="3">
    <source>
        <dbReference type="EMBL" id="EMM7460885.1"/>
    </source>
</evidence>
<evidence type="ECO:0000313" key="1">
    <source>
        <dbReference type="EMBL" id="EHT9938912.1"/>
    </source>
</evidence>
<reference evidence="7" key="5">
    <citation type="journal article" date="2021" name="Microb. Genom.">
        <title>A genomic epidemiological study shows that prevalence of antimicrobial resistance in Enterobacterales is associated with the livestock host, as well as antimicrobial usage.</title>
        <authorList>
            <person name="AbuOun M."/>
            <person name="Jones H."/>
            <person name="Stubberfield E."/>
            <person name="Gilson D."/>
            <person name="Shaw L.P."/>
            <person name="Hubbard A.T.M."/>
            <person name="Chau K.K."/>
            <person name="Sebra R."/>
            <person name="Peto T.E.A."/>
            <person name="Crook D.W."/>
            <person name="Read D.S."/>
            <person name="Gweon H.S."/>
            <person name="Walker A.S."/>
            <person name="Stoesser N."/>
            <person name="Smith R.P."/>
            <person name="Anjum M.F."/>
            <person name="On Behalf Of The Rehab Consortium."/>
        </authorList>
    </citation>
    <scope>NUCLEOTIDE SEQUENCE</scope>
    <source>
        <strain evidence="8">RHBSTW-00370</strain>
        <strain evidence="7">RHBSTW-00398</strain>
    </source>
</reference>
<evidence type="ECO:0000313" key="8">
    <source>
        <dbReference type="EMBL" id="QLV33183.1"/>
    </source>
</evidence>
<evidence type="ECO:0000313" key="4">
    <source>
        <dbReference type="EMBL" id="EMN4147667.1"/>
    </source>
</evidence>
<reference evidence="5 9" key="2">
    <citation type="journal article" date="2017" name="PLoS ONE">
        <title>Genomic and phenotypic characterisation of fluoroquinolone resistance mechanisms in Enterobacteriaceae in Durban, South Africa.</title>
        <authorList>
            <person name="Osei Sekyere J."/>
            <person name="Amoako D.G."/>
        </authorList>
    </citation>
    <scope>NUCLEOTIDE SEQUENCE [LARGE SCALE GENOMIC DNA]</scope>
    <source>
        <strain evidence="5 9">ST62:944112508</strain>
    </source>
</reference>
<dbReference type="Proteomes" id="UP001279522">
    <property type="component" value="Unassembled WGS sequence"/>
</dbReference>
<dbReference type="EMBL" id="NEFA01000022">
    <property type="protein sequence ID" value="OYR01891.1"/>
    <property type="molecule type" value="Genomic_DNA"/>
</dbReference>
<dbReference type="EMBL" id="LJEB01000221">
    <property type="protein sequence ID" value="KPR46647.1"/>
    <property type="molecule type" value="Genomic_DNA"/>
</dbReference>
<dbReference type="Proteomes" id="UP000215827">
    <property type="component" value="Unassembled WGS sequence"/>
</dbReference>
<dbReference type="EMBL" id="ABLGCN030000034">
    <property type="protein sequence ID" value="EMM7460885.1"/>
    <property type="molecule type" value="Genomic_DNA"/>
</dbReference>
<name>A0A0P8PTB8_CITFR</name>
<dbReference type="Proteomes" id="UP000512222">
    <property type="component" value="Plasmid pRHBSTW-00370_2"/>
</dbReference>
<evidence type="ECO:0000313" key="9">
    <source>
        <dbReference type="Proteomes" id="UP000050520"/>
    </source>
</evidence>
<evidence type="ECO:0000313" key="6">
    <source>
        <dbReference type="EMBL" id="OYR01891.1"/>
    </source>
</evidence>
<accession>A0A0P8PTB8</accession>
<dbReference type="AlphaFoldDB" id="A0A0P8PTB8"/>
<evidence type="ECO:0000313" key="7">
    <source>
        <dbReference type="EMBL" id="QLO16506.1"/>
    </source>
</evidence>
<geneLocation type="plasmid" evidence="8">
    <name>pRHBSTW-00370_2</name>
</geneLocation>
<dbReference type="Proteomes" id="UP000510650">
    <property type="component" value="Plasmid pRHBSTW-00398_2"/>
</dbReference>
<geneLocation type="plasmid" evidence="7">
    <name>pRHBSTW-00398_2</name>
</geneLocation>
<evidence type="ECO:0000313" key="11">
    <source>
        <dbReference type="Proteomes" id="UP000510650"/>
    </source>
</evidence>
<dbReference type="Proteomes" id="UP000050520">
    <property type="component" value="Unassembled WGS sequence"/>
</dbReference>
<reference evidence="11 12" key="4">
    <citation type="submission" date="2020-06" db="EMBL/GenBank/DDBJ databases">
        <title>REHAB project genomes.</title>
        <authorList>
            <person name="Shaw L.P."/>
        </authorList>
    </citation>
    <scope>NUCLEOTIDE SEQUENCE [LARGE SCALE GENOMIC DNA]</scope>
    <source>
        <strain evidence="12">RHBSTW-00370</strain>
        <strain evidence="11">RHBSTW-00398</strain>
        <plasmid evidence="12">prhbstw-00370_2</plasmid>
        <plasmid evidence="11">prhbstw-00398_2</plasmid>
    </source>
</reference>
<dbReference type="EMBL" id="ABKLER030000036">
    <property type="protein sequence ID" value="EMN4147667.1"/>
    <property type="molecule type" value="Genomic_DNA"/>
</dbReference>
<dbReference type="EMBL" id="CP056574">
    <property type="protein sequence ID" value="QLV33183.1"/>
    <property type="molecule type" value="Genomic_DNA"/>
</dbReference>
<organism evidence="6 10">
    <name type="scientific">Citrobacter freundii</name>
    <dbReference type="NCBI Taxonomy" id="546"/>
    <lineage>
        <taxon>Bacteria</taxon>
        <taxon>Pseudomonadati</taxon>
        <taxon>Pseudomonadota</taxon>
        <taxon>Gammaproteobacteria</taxon>
        <taxon>Enterobacterales</taxon>
        <taxon>Enterobacteriaceae</taxon>
        <taxon>Citrobacter</taxon>
        <taxon>Citrobacter freundii complex</taxon>
    </lineage>
</organism>
<reference evidence="3" key="6">
    <citation type="submission" date="2024-02" db="EMBL/GenBank/DDBJ databases">
        <authorList>
            <consortium name="Clinical and Environmental Microbiology Branch: Whole genome sequencing antimicrobial resistance pathogens in the healthcare setting"/>
        </authorList>
    </citation>
    <scope>NUCLEOTIDE SEQUENCE</scope>
    <source>
        <strain evidence="1">2021DK-00049</strain>
        <strain evidence="4">2023GN-00102</strain>
        <strain evidence="2">2023GN-00287</strain>
        <strain evidence="3">Whole organism</strain>
    </source>
</reference>
<reference evidence="9" key="1">
    <citation type="submission" date="2015-09" db="EMBL/GenBank/DDBJ databases">
        <title>Prevalence of NDMs in South Africa.</title>
        <authorList>
            <person name="Osei Sekyere J."/>
            <person name="Govinden U."/>
            <person name="Essack S."/>
            <person name="Haldorsen B."/>
            <person name="Samuelsen O."/>
            <person name="Aasnaes B."/>
            <person name="Sundsfjord A."/>
        </authorList>
    </citation>
    <scope>NUCLEOTIDE SEQUENCE [LARGE SCALE GENOMIC DNA]</scope>
    <source>
        <strain evidence="9">ST62:944112508</strain>
    </source>
</reference>
<evidence type="ECO:0000313" key="2">
    <source>
        <dbReference type="EMBL" id="ELV3682457.1"/>
    </source>
</evidence>
<sequence>MTSTFGKQLKLYADRQTGAKRTALDFQYVVSPGKDAFPTVNITMAPIADGAKEAQWELKRVIQLNRYELTQCCAVLFGLEKEMRANFHGTDKNKGFTLINNGASGCGINFSHGGDMLTHMLNHAQRMEVGAFILKRQADAWDMSVSDVLALLRQSVAIKRA</sequence>
<reference evidence="6 10" key="3">
    <citation type="submission" date="2017-04" db="EMBL/GenBank/DDBJ databases">
        <title>Emergence of KPC-2-producing Citrobacter isolates from sediments of a Chinese river.</title>
        <authorList>
            <person name="Zheng B."/>
        </authorList>
    </citation>
    <scope>NUCLEOTIDE SEQUENCE [LARGE SCALE GENOMIC DNA]</scope>
    <source>
        <strain evidence="6 10">C191</strain>
    </source>
</reference>
<geneLocation type="plasmid" evidence="11">
    <name>prhbstw-00398_2</name>
</geneLocation>
<dbReference type="EMBL" id="ABBJDF010000010">
    <property type="protein sequence ID" value="EHT9938912.1"/>
    <property type="molecule type" value="Genomic_DNA"/>
</dbReference>
<proteinExistence type="predicted"/>
<geneLocation type="plasmid" evidence="12">
    <name>prhbstw-00370_2</name>
</geneLocation>
<dbReference type="EMBL" id="CP055539">
    <property type="protein sequence ID" value="QLO16506.1"/>
    <property type="molecule type" value="Genomic_DNA"/>
</dbReference>
<evidence type="ECO:0000313" key="12">
    <source>
        <dbReference type="Proteomes" id="UP000512222"/>
    </source>
</evidence>
<dbReference type="Proteomes" id="UP001169574">
    <property type="component" value="Unassembled WGS sequence"/>
</dbReference>
<protein>
    <submittedName>
        <fullName evidence="6">Uncharacterized protein</fullName>
    </submittedName>
</protein>
<evidence type="ECO:0000313" key="5">
    <source>
        <dbReference type="EMBL" id="KPR46647.1"/>
    </source>
</evidence>